<dbReference type="AlphaFoldDB" id="A0A0A9B3I8"/>
<sequence length="36" mass="4229">MHLTDHLYLVQVVTISTVCCLTNKQILHNTQLTRYK</sequence>
<proteinExistence type="predicted"/>
<dbReference type="EMBL" id="GBRH01241207">
    <property type="protein sequence ID" value="JAD56688.1"/>
    <property type="molecule type" value="Transcribed_RNA"/>
</dbReference>
<name>A0A0A9B3I8_ARUDO</name>
<organism evidence="1">
    <name type="scientific">Arundo donax</name>
    <name type="common">Giant reed</name>
    <name type="synonym">Donax arundinaceus</name>
    <dbReference type="NCBI Taxonomy" id="35708"/>
    <lineage>
        <taxon>Eukaryota</taxon>
        <taxon>Viridiplantae</taxon>
        <taxon>Streptophyta</taxon>
        <taxon>Embryophyta</taxon>
        <taxon>Tracheophyta</taxon>
        <taxon>Spermatophyta</taxon>
        <taxon>Magnoliopsida</taxon>
        <taxon>Liliopsida</taxon>
        <taxon>Poales</taxon>
        <taxon>Poaceae</taxon>
        <taxon>PACMAD clade</taxon>
        <taxon>Arundinoideae</taxon>
        <taxon>Arundineae</taxon>
        <taxon>Arundo</taxon>
    </lineage>
</organism>
<accession>A0A0A9B3I8</accession>
<evidence type="ECO:0000313" key="1">
    <source>
        <dbReference type="EMBL" id="JAD56688.1"/>
    </source>
</evidence>
<reference evidence="1" key="1">
    <citation type="submission" date="2014-09" db="EMBL/GenBank/DDBJ databases">
        <authorList>
            <person name="Magalhaes I.L.F."/>
            <person name="Oliveira U."/>
            <person name="Santos F.R."/>
            <person name="Vidigal T.H.D.A."/>
            <person name="Brescovit A.D."/>
            <person name="Santos A.J."/>
        </authorList>
    </citation>
    <scope>NUCLEOTIDE SEQUENCE</scope>
    <source>
        <tissue evidence="1">Shoot tissue taken approximately 20 cm above the soil surface</tissue>
    </source>
</reference>
<protein>
    <submittedName>
        <fullName evidence="1">Uncharacterized protein</fullName>
    </submittedName>
</protein>
<reference evidence="1" key="2">
    <citation type="journal article" date="2015" name="Data Brief">
        <title>Shoot transcriptome of the giant reed, Arundo donax.</title>
        <authorList>
            <person name="Barrero R.A."/>
            <person name="Guerrero F.D."/>
            <person name="Moolhuijzen P."/>
            <person name="Goolsby J.A."/>
            <person name="Tidwell J."/>
            <person name="Bellgard S.E."/>
            <person name="Bellgard M.I."/>
        </authorList>
    </citation>
    <scope>NUCLEOTIDE SEQUENCE</scope>
    <source>
        <tissue evidence="1">Shoot tissue taken approximately 20 cm above the soil surface</tissue>
    </source>
</reference>